<protein>
    <submittedName>
        <fullName evidence="4">Efflux RND transporter periplasmic adaptor subunit</fullName>
    </submittedName>
</protein>
<dbReference type="Gene3D" id="2.40.30.170">
    <property type="match status" value="1"/>
</dbReference>
<dbReference type="PANTHER" id="PTHR30469">
    <property type="entry name" value="MULTIDRUG RESISTANCE PROTEIN MDTA"/>
    <property type="match status" value="1"/>
</dbReference>
<dbReference type="InterPro" id="IPR006143">
    <property type="entry name" value="RND_pump_MFP"/>
</dbReference>
<dbReference type="NCBIfam" id="TIGR01730">
    <property type="entry name" value="RND_mfp"/>
    <property type="match status" value="1"/>
</dbReference>
<dbReference type="PANTHER" id="PTHR30469:SF15">
    <property type="entry name" value="HLYD FAMILY OF SECRETION PROTEINS"/>
    <property type="match status" value="1"/>
</dbReference>
<evidence type="ECO:0000256" key="1">
    <source>
        <dbReference type="ARBA" id="ARBA00009477"/>
    </source>
</evidence>
<organism evidence="4 5">
    <name type="scientific">Vibrio agarivorans</name>
    <dbReference type="NCBI Taxonomy" id="153622"/>
    <lineage>
        <taxon>Bacteria</taxon>
        <taxon>Pseudomonadati</taxon>
        <taxon>Pseudomonadota</taxon>
        <taxon>Gammaproteobacteria</taxon>
        <taxon>Vibrionales</taxon>
        <taxon>Vibrionaceae</taxon>
        <taxon>Vibrio</taxon>
    </lineage>
</organism>
<evidence type="ECO:0000313" key="4">
    <source>
        <dbReference type="EMBL" id="MDN2480967.1"/>
    </source>
</evidence>
<dbReference type="SUPFAM" id="SSF111369">
    <property type="entry name" value="HlyD-like secretion proteins"/>
    <property type="match status" value="1"/>
</dbReference>
<evidence type="ECO:0000313" key="5">
    <source>
        <dbReference type="Proteomes" id="UP001169719"/>
    </source>
</evidence>
<comment type="similarity">
    <text evidence="1">Belongs to the membrane fusion protein (MFP) (TC 8.A.1) family.</text>
</comment>
<dbReference type="Proteomes" id="UP001169719">
    <property type="component" value="Unassembled WGS sequence"/>
</dbReference>
<dbReference type="Pfam" id="PF25967">
    <property type="entry name" value="RND-MFP_C"/>
    <property type="match status" value="1"/>
</dbReference>
<accession>A0ABT7XYV4</accession>
<name>A0ABT7XYV4_9VIBR</name>
<comment type="caution">
    <text evidence="4">The sequence shown here is derived from an EMBL/GenBank/DDBJ whole genome shotgun (WGS) entry which is preliminary data.</text>
</comment>
<feature type="coiled-coil region" evidence="2">
    <location>
        <begin position="123"/>
        <end position="161"/>
    </location>
</feature>
<reference evidence="4" key="1">
    <citation type="submission" date="2024-05" db="EMBL/GenBank/DDBJ databases">
        <title>Genome Sequences of Four Agar- Degrading Marine Bacteria.</title>
        <authorList>
            <person name="Phillips E.K."/>
            <person name="Shaffer J.C."/>
            <person name="Henson M.W."/>
            <person name="Temperton B."/>
            <person name="Thrash C.J."/>
            <person name="Martin M.O."/>
        </authorList>
    </citation>
    <scope>NUCLEOTIDE SEQUENCE</scope>
    <source>
        <strain evidence="4">EKP203</strain>
    </source>
</reference>
<dbReference type="RefSeq" id="WP_112417773.1">
    <property type="nucleotide sequence ID" value="NZ_JAUEOZ010000001.1"/>
</dbReference>
<proteinExistence type="inferred from homology"/>
<dbReference type="Gene3D" id="2.40.420.20">
    <property type="match status" value="1"/>
</dbReference>
<keyword evidence="2" id="KW-0175">Coiled coil</keyword>
<keyword evidence="5" id="KW-1185">Reference proteome</keyword>
<sequence>MNKNIRWFLLLVVPISLLSTVGYRLFKLTNSENVEVNEISPIRVQTHILKPETLTVWVYSEGIAQAQRKAFLDFEISGKVESIATQLDGTELREGSRVFGPSNGTRNGQLLAQIDNRDNLASVQGLEARLKSVKAQREEAKARAQQARNDEQLAIKNYERMKEVFERGVIAKEEFERVNTALLNAKAAVKAAQSTLSSMSSEISSVVAELNRATLSLEKTSLFAPFDGVITSMNISKDNHYYALMNSIDDMTREANSAIVIVDDREMEIHLEINTLDAAKLEEGQTVYLASDDETLYSAETNGLLNELVPTGEIWSVSPSLNLQRRNQTVKVRVQQTDSSIKEGQFIRAWIETEQIEDALVLPLHAISFKKGNPFVFVFNGNENRVTRRNITLGEQGTSVVEVTSGLETNEEVVIRGQHLLIDGASAIKVGAE</sequence>
<dbReference type="EMBL" id="JAUEOZ010000001">
    <property type="protein sequence ID" value="MDN2480967.1"/>
    <property type="molecule type" value="Genomic_DNA"/>
</dbReference>
<gene>
    <name evidence="4" type="ORF">QWJ08_06130</name>
</gene>
<evidence type="ECO:0000256" key="2">
    <source>
        <dbReference type="SAM" id="Coils"/>
    </source>
</evidence>
<dbReference type="InterPro" id="IPR058627">
    <property type="entry name" value="MdtA-like_C"/>
</dbReference>
<dbReference type="Gene3D" id="1.10.287.470">
    <property type="entry name" value="Helix hairpin bin"/>
    <property type="match status" value="1"/>
</dbReference>
<evidence type="ECO:0000259" key="3">
    <source>
        <dbReference type="Pfam" id="PF25967"/>
    </source>
</evidence>
<feature type="domain" description="Multidrug resistance protein MdtA-like C-terminal permuted SH3" evidence="3">
    <location>
        <begin position="358"/>
        <end position="417"/>
    </location>
</feature>